<dbReference type="InterPro" id="IPR029052">
    <property type="entry name" value="Metallo-depent_PP-like"/>
</dbReference>
<dbReference type="PANTHER" id="PTHR39323">
    <property type="entry name" value="BLR1149 PROTEIN"/>
    <property type="match status" value="1"/>
</dbReference>
<sequence>MCEINPIIGEPAAIVENRERTLVIADIHLGIEVELSGFGLHIPNQTEKLLNRILKYILDSKPDRMVILGDLKHNIPLASRIEEYGLPELLNGILKHTMIDIIPGNHDGKIGDLLPAHKNITLHGVEGAVIDGVGYFHGHAWPSEEVLGAEHLMMGHNHPVIQFADKFGYTLHRRVWIRAKCNFDLLKAHYPTLKDWHDPYCTIMPAFNELCGGITFNTKQGEDLLGPMSSHILLIDEAEVYLLDGTSIGKIGDIKREQ</sequence>
<comment type="caution">
    <text evidence="2">The sequence shown here is derived from an EMBL/GenBank/DDBJ whole genome shotgun (WGS) entry which is preliminary data.</text>
</comment>
<dbReference type="SUPFAM" id="SSF56300">
    <property type="entry name" value="Metallo-dependent phosphatases"/>
    <property type="match status" value="1"/>
</dbReference>
<keyword evidence="3" id="KW-1185">Reference proteome</keyword>
<evidence type="ECO:0000259" key="1">
    <source>
        <dbReference type="Pfam" id="PF00149"/>
    </source>
</evidence>
<dbReference type="Gene3D" id="3.60.21.10">
    <property type="match status" value="1"/>
</dbReference>
<proteinExistence type="predicted"/>
<organism evidence="2 3">
    <name type="scientific">Candidatus Syntropharchaeum caldarium</name>
    <dbReference type="NCBI Taxonomy" id="1838285"/>
    <lineage>
        <taxon>Archaea</taxon>
        <taxon>Methanobacteriati</taxon>
        <taxon>Methanobacteriota</taxon>
        <taxon>Stenosarchaea group</taxon>
        <taxon>Methanomicrobia</taxon>
        <taxon>Methanosarcinales</taxon>
        <taxon>ANME-2 cluster</taxon>
        <taxon>Candidatus Syntropharchaeum</taxon>
    </lineage>
</organism>
<dbReference type="InterPro" id="IPR004843">
    <property type="entry name" value="Calcineurin-like_PHP"/>
</dbReference>
<dbReference type="GO" id="GO:0016787">
    <property type="term" value="F:hydrolase activity"/>
    <property type="evidence" value="ECO:0007669"/>
    <property type="project" value="InterPro"/>
</dbReference>
<dbReference type="PANTHER" id="PTHR39323:SF1">
    <property type="entry name" value="BLR1149 PROTEIN"/>
    <property type="match status" value="1"/>
</dbReference>
<dbReference type="CDD" id="cd07391">
    <property type="entry name" value="MPP_PF1019"/>
    <property type="match status" value="1"/>
</dbReference>
<gene>
    <name evidence="2" type="ORF">SCAL_000429</name>
</gene>
<dbReference type="Proteomes" id="UP000186940">
    <property type="component" value="Unassembled WGS sequence"/>
</dbReference>
<feature type="domain" description="Calcineurin-like phosphoesterase" evidence="1">
    <location>
        <begin position="20"/>
        <end position="193"/>
    </location>
</feature>
<evidence type="ECO:0000313" key="2">
    <source>
        <dbReference type="EMBL" id="OFV68753.1"/>
    </source>
</evidence>
<dbReference type="EMBL" id="LYOS01000001">
    <property type="protein sequence ID" value="OFV68753.1"/>
    <property type="molecule type" value="Genomic_DNA"/>
</dbReference>
<dbReference type="InterPro" id="IPR024173">
    <property type="entry name" value="Pesterase_MJ0037-like"/>
</dbReference>
<accession>A0A1F2PBX7</accession>
<name>A0A1F2PBX7_9EURY</name>
<dbReference type="AlphaFoldDB" id="A0A1F2PBX7"/>
<reference evidence="2" key="1">
    <citation type="submission" date="2016-05" db="EMBL/GenBank/DDBJ databases">
        <title>Microbial consortia oxidize butane by reversing methanogenesis.</title>
        <authorList>
            <person name="Laso-Perez R."/>
            <person name="Richter M."/>
            <person name="Wegener G."/>
            <person name="Musat F."/>
        </authorList>
    </citation>
    <scope>NUCLEOTIDE SEQUENCE [LARGE SCALE GENOMIC DNA]</scope>
    <source>
        <strain evidence="2">BOX2</strain>
    </source>
</reference>
<dbReference type="PIRSF" id="PIRSF000887">
    <property type="entry name" value="Pesterase_MJ0037"/>
    <property type="match status" value="1"/>
</dbReference>
<dbReference type="PATRIC" id="fig|1838285.3.peg.434"/>
<protein>
    <submittedName>
        <fullName evidence="2">Phosphoesterase, ICC</fullName>
    </submittedName>
</protein>
<dbReference type="STRING" id="1838285.SCAL_000429"/>
<evidence type="ECO:0000313" key="3">
    <source>
        <dbReference type="Proteomes" id="UP000186940"/>
    </source>
</evidence>
<dbReference type="Pfam" id="PF00149">
    <property type="entry name" value="Metallophos"/>
    <property type="match status" value="1"/>
</dbReference>